<dbReference type="GO" id="GO:0005524">
    <property type="term" value="F:ATP binding"/>
    <property type="evidence" value="ECO:0007669"/>
    <property type="project" value="UniProtKB-KW"/>
</dbReference>
<keyword evidence="3" id="KW-0808">Transferase</keyword>
<comment type="similarity">
    <text evidence="1">Belongs to the fructosamine kinase family.</text>
</comment>
<dbReference type="PANTHER" id="PTHR12149">
    <property type="entry name" value="FRUCTOSAMINE 3 KINASE-RELATED PROTEIN"/>
    <property type="match status" value="1"/>
</dbReference>
<evidence type="ECO:0000256" key="8">
    <source>
        <dbReference type="ARBA" id="ARBA00050767"/>
    </source>
</evidence>
<evidence type="ECO:0000256" key="1">
    <source>
        <dbReference type="ARBA" id="ARBA00009460"/>
    </source>
</evidence>
<protein>
    <recommendedName>
        <fullName evidence="2">protein-ribulosamine 3-kinase</fullName>
        <ecNumber evidence="2">2.7.1.172</ecNumber>
    </recommendedName>
</protein>
<sequence>RNKMKTVNITGKHYRSTSCDDLLNKMNSTEELIKQQLGTDIFRNTGMSGGGCINEGSAYETDNGIVFVKHNSKPEALRMFEGEYESLVALGAADQVTVPKPIKVISNPKGGAMLVMEYIDIHGLSKHAAKLGEQMARLHLHNTELGKVAKKTEQSVHTNIQYSNYVDKFGFSVTTCCGYLPQENNWLESWVDFFARKIEQHVMFAEEKYNDRDARPIWSTLSRNIHKMFQGFEIQPALLHGDLWGGNVGETSDGPIIFDPASFYGHNEYEMAISNMFGGFNKTYFNSYFNILPKQPGYEDRQDLYMMFHYFNHWNHFGGGYKTSTLRILKDLAKKYS</sequence>
<dbReference type="AlphaFoldDB" id="A0A0B7B146"/>
<dbReference type="PIRSF" id="PIRSF006221">
    <property type="entry name" value="Ketosamine-3-kinase"/>
    <property type="match status" value="1"/>
</dbReference>
<organism evidence="9">
    <name type="scientific">Arion vulgaris</name>
    <dbReference type="NCBI Taxonomy" id="1028688"/>
    <lineage>
        <taxon>Eukaryota</taxon>
        <taxon>Metazoa</taxon>
        <taxon>Spiralia</taxon>
        <taxon>Lophotrochozoa</taxon>
        <taxon>Mollusca</taxon>
        <taxon>Gastropoda</taxon>
        <taxon>Heterobranchia</taxon>
        <taxon>Euthyneura</taxon>
        <taxon>Panpulmonata</taxon>
        <taxon>Eupulmonata</taxon>
        <taxon>Stylommatophora</taxon>
        <taxon>Helicina</taxon>
        <taxon>Arionoidea</taxon>
        <taxon>Arionidae</taxon>
        <taxon>Arion</taxon>
    </lineage>
</organism>
<reference evidence="9" key="1">
    <citation type="submission" date="2014-12" db="EMBL/GenBank/DDBJ databases">
        <title>Insight into the proteome of Arion vulgaris.</title>
        <authorList>
            <person name="Aradska J."/>
            <person name="Bulat T."/>
            <person name="Smidak R."/>
            <person name="Sarate P."/>
            <person name="Gangsoo J."/>
            <person name="Sialana F."/>
            <person name="Bilban M."/>
            <person name="Lubec G."/>
        </authorList>
    </citation>
    <scope>NUCLEOTIDE SEQUENCE</scope>
    <source>
        <tissue evidence="9">Skin</tissue>
    </source>
</reference>
<dbReference type="InterPro" id="IPR011009">
    <property type="entry name" value="Kinase-like_dom_sf"/>
</dbReference>
<accession>A0A0B7B146</accession>
<proteinExistence type="inferred from homology"/>
<dbReference type="GO" id="GO:0016301">
    <property type="term" value="F:kinase activity"/>
    <property type="evidence" value="ECO:0007669"/>
    <property type="project" value="UniProtKB-KW"/>
</dbReference>
<evidence type="ECO:0000313" key="9">
    <source>
        <dbReference type="EMBL" id="CEK87054.1"/>
    </source>
</evidence>
<dbReference type="Gene3D" id="3.90.1200.10">
    <property type="match status" value="1"/>
</dbReference>
<evidence type="ECO:0000256" key="2">
    <source>
        <dbReference type="ARBA" id="ARBA00011961"/>
    </source>
</evidence>
<keyword evidence="5" id="KW-0418">Kinase</keyword>
<evidence type="ECO:0000256" key="3">
    <source>
        <dbReference type="ARBA" id="ARBA00022679"/>
    </source>
</evidence>
<dbReference type="EMBL" id="HACG01040189">
    <property type="protein sequence ID" value="CEK87054.1"/>
    <property type="molecule type" value="Transcribed_RNA"/>
</dbReference>
<dbReference type="PANTHER" id="PTHR12149:SF8">
    <property type="entry name" value="PROTEIN-RIBULOSAMINE 3-KINASE"/>
    <property type="match status" value="1"/>
</dbReference>
<keyword evidence="4" id="KW-0547">Nucleotide-binding</keyword>
<dbReference type="EC" id="2.7.1.172" evidence="2"/>
<name>A0A0B7B146_9EUPU</name>
<dbReference type="Gene3D" id="3.30.200.20">
    <property type="entry name" value="Phosphorylase Kinase, domain 1"/>
    <property type="match status" value="1"/>
</dbReference>
<dbReference type="SUPFAM" id="SSF56112">
    <property type="entry name" value="Protein kinase-like (PK-like)"/>
    <property type="match status" value="1"/>
</dbReference>
<comment type="catalytic activity">
    <reaction evidence="8">
        <text>N(6)-(D-psicosyl)-L-lysyl-[protein] + ATP = N(6)-(3-O-phospho-D-psicosyl)-L-lysyl-[protein] + ADP + H(+)</text>
        <dbReference type="Rhea" id="RHEA:61392"/>
        <dbReference type="Rhea" id="RHEA-COMP:15796"/>
        <dbReference type="Rhea" id="RHEA-COMP:15797"/>
        <dbReference type="ChEBI" id="CHEBI:15378"/>
        <dbReference type="ChEBI" id="CHEBI:30616"/>
        <dbReference type="ChEBI" id="CHEBI:144621"/>
        <dbReference type="ChEBI" id="CHEBI:144622"/>
        <dbReference type="ChEBI" id="CHEBI:456216"/>
    </reaction>
    <physiologicalReaction direction="left-to-right" evidence="8">
        <dbReference type="Rhea" id="RHEA:61393"/>
    </physiologicalReaction>
</comment>
<evidence type="ECO:0000256" key="7">
    <source>
        <dbReference type="ARBA" id="ARBA00048655"/>
    </source>
</evidence>
<feature type="non-terminal residue" evidence="9">
    <location>
        <position position="1"/>
    </location>
</feature>
<dbReference type="FunFam" id="3.30.200.20:FF:000264">
    <property type="entry name" value="Protein-ribulosamine 3-kinase, chloroplastic"/>
    <property type="match status" value="1"/>
</dbReference>
<dbReference type="GO" id="GO:0102193">
    <property type="term" value="F:protein-ribulosamine 3-kinase activity"/>
    <property type="evidence" value="ECO:0007669"/>
    <property type="project" value="UniProtKB-EC"/>
</dbReference>
<gene>
    <name evidence="9" type="primary">ORF157059</name>
</gene>
<dbReference type="GO" id="GO:0005829">
    <property type="term" value="C:cytosol"/>
    <property type="evidence" value="ECO:0007669"/>
    <property type="project" value="UniProtKB-ARBA"/>
</dbReference>
<evidence type="ECO:0000256" key="4">
    <source>
        <dbReference type="ARBA" id="ARBA00022741"/>
    </source>
</evidence>
<comment type="catalytic activity">
    <reaction evidence="7">
        <text>N(6)-D-ribulosyl-L-lysyl-[protein] + ATP = N(6)-(3-O-phospho-D-ribulosyl)-L-lysyl-[protein] + ADP + H(+)</text>
        <dbReference type="Rhea" id="RHEA:48432"/>
        <dbReference type="Rhea" id="RHEA-COMP:12103"/>
        <dbReference type="Rhea" id="RHEA-COMP:12104"/>
        <dbReference type="ChEBI" id="CHEBI:15378"/>
        <dbReference type="ChEBI" id="CHEBI:30616"/>
        <dbReference type="ChEBI" id="CHEBI:90418"/>
        <dbReference type="ChEBI" id="CHEBI:90420"/>
        <dbReference type="ChEBI" id="CHEBI:456216"/>
        <dbReference type="EC" id="2.7.1.172"/>
    </reaction>
    <physiologicalReaction direction="left-to-right" evidence="7">
        <dbReference type="Rhea" id="RHEA:48433"/>
    </physiologicalReaction>
</comment>
<keyword evidence="6" id="KW-0067">ATP-binding</keyword>
<evidence type="ECO:0000256" key="6">
    <source>
        <dbReference type="ARBA" id="ARBA00022840"/>
    </source>
</evidence>
<dbReference type="InterPro" id="IPR016477">
    <property type="entry name" value="Fructo-/Ketosamine-3-kinase"/>
</dbReference>
<dbReference type="FunFam" id="3.90.1200.10:FF:000003">
    <property type="entry name" value="fructosamine-3-kinase isoform X1"/>
    <property type="match status" value="1"/>
</dbReference>
<evidence type="ECO:0000256" key="5">
    <source>
        <dbReference type="ARBA" id="ARBA00022777"/>
    </source>
</evidence>
<dbReference type="Pfam" id="PF03881">
    <property type="entry name" value="Fructosamin_kin"/>
    <property type="match status" value="1"/>
</dbReference>